<dbReference type="PROSITE" id="PS51128">
    <property type="entry name" value="ZF_DKSA_2"/>
    <property type="match status" value="1"/>
</dbReference>
<evidence type="ECO:0000313" key="6">
    <source>
        <dbReference type="EMBL" id="PWV97724.1"/>
    </source>
</evidence>
<dbReference type="OrthoDB" id="962301at2"/>
<keyword evidence="1" id="KW-0479">Metal-binding</keyword>
<dbReference type="Proteomes" id="UP000246352">
    <property type="component" value="Unassembled WGS sequence"/>
</dbReference>
<dbReference type="EMBL" id="QGTR01000006">
    <property type="protein sequence ID" value="PWV97724.1"/>
    <property type="molecule type" value="Genomic_DNA"/>
</dbReference>
<dbReference type="PANTHER" id="PTHR38777">
    <property type="entry name" value="FELS-2 PROPHAGE PROTEIN"/>
    <property type="match status" value="1"/>
</dbReference>
<keyword evidence="7" id="KW-1185">Reference proteome</keyword>
<dbReference type="Gene3D" id="1.20.120.910">
    <property type="entry name" value="DksA, coiled-coil domain"/>
    <property type="match status" value="1"/>
</dbReference>
<reference evidence="6 7" key="1">
    <citation type="submission" date="2018-05" db="EMBL/GenBank/DDBJ databases">
        <title>Genomic Encyclopedia of Type Strains, Phase IV (KMG-IV): sequencing the most valuable type-strain genomes for metagenomic binning, comparative biology and taxonomic classification.</title>
        <authorList>
            <person name="Goeker M."/>
        </authorList>
    </citation>
    <scope>NUCLEOTIDE SEQUENCE [LARGE SCALE GENOMIC DNA]</scope>
    <source>
        <strain evidence="6 7">DSM 16791</strain>
    </source>
</reference>
<dbReference type="SUPFAM" id="SSF57716">
    <property type="entry name" value="Glucocorticoid receptor-like (DNA-binding domain)"/>
    <property type="match status" value="1"/>
</dbReference>
<evidence type="ECO:0000256" key="2">
    <source>
        <dbReference type="ARBA" id="ARBA00022771"/>
    </source>
</evidence>
<dbReference type="AlphaFoldDB" id="A0A317PG00"/>
<evidence type="ECO:0000256" key="4">
    <source>
        <dbReference type="PROSITE-ProRule" id="PRU00510"/>
    </source>
</evidence>
<keyword evidence="2" id="KW-0863">Zinc-finger</keyword>
<evidence type="ECO:0000256" key="1">
    <source>
        <dbReference type="ARBA" id="ARBA00022723"/>
    </source>
</evidence>
<comment type="caution">
    <text evidence="6">The sequence shown here is derived from an EMBL/GenBank/DDBJ whole genome shotgun (WGS) entry which is preliminary data.</text>
</comment>
<evidence type="ECO:0000256" key="3">
    <source>
        <dbReference type="ARBA" id="ARBA00022833"/>
    </source>
</evidence>
<keyword evidence="3" id="KW-0862">Zinc</keyword>
<dbReference type="GO" id="GO:1900378">
    <property type="term" value="P:positive regulation of secondary metabolite biosynthetic process"/>
    <property type="evidence" value="ECO:0007669"/>
    <property type="project" value="TreeGrafter"/>
</dbReference>
<evidence type="ECO:0000313" key="7">
    <source>
        <dbReference type="Proteomes" id="UP000246352"/>
    </source>
</evidence>
<gene>
    <name evidence="6" type="ORF">DFR52_106249</name>
</gene>
<accession>A0A317PG00</accession>
<protein>
    <submittedName>
        <fullName evidence="6">TraR/DksA family transcriptional regulator</fullName>
    </submittedName>
</protein>
<dbReference type="GO" id="GO:0008270">
    <property type="term" value="F:zinc ion binding"/>
    <property type="evidence" value="ECO:0007669"/>
    <property type="project" value="UniProtKB-KW"/>
</dbReference>
<sequence>MSNTDFMIEQAEERVARERDRKLGQVALQVAAKGLIECRDCGTQIPSERRSAAPFAERCIECQQSFERNR</sequence>
<evidence type="ECO:0000259" key="5">
    <source>
        <dbReference type="Pfam" id="PF01258"/>
    </source>
</evidence>
<dbReference type="Pfam" id="PF01258">
    <property type="entry name" value="zf-dskA_traR"/>
    <property type="match status" value="1"/>
</dbReference>
<proteinExistence type="predicted"/>
<feature type="zinc finger region" description="dksA C4-type" evidence="4">
    <location>
        <begin position="38"/>
        <end position="62"/>
    </location>
</feature>
<dbReference type="InterPro" id="IPR000962">
    <property type="entry name" value="Znf_DskA_TraR"/>
</dbReference>
<organism evidence="6 7">
    <name type="scientific">Hoeflea marina</name>
    <dbReference type="NCBI Taxonomy" id="274592"/>
    <lineage>
        <taxon>Bacteria</taxon>
        <taxon>Pseudomonadati</taxon>
        <taxon>Pseudomonadota</taxon>
        <taxon>Alphaproteobacteria</taxon>
        <taxon>Hyphomicrobiales</taxon>
        <taxon>Rhizobiaceae</taxon>
        <taxon>Hoeflea</taxon>
    </lineage>
</organism>
<dbReference type="RefSeq" id="WP_110034016.1">
    <property type="nucleotide sequence ID" value="NZ_QGTR01000006.1"/>
</dbReference>
<feature type="domain" description="Zinc finger DksA/TraR C4-type" evidence="5">
    <location>
        <begin position="38"/>
        <end position="68"/>
    </location>
</feature>
<dbReference type="PANTHER" id="PTHR38777:SF1">
    <property type="entry name" value="DNAK SUPPRESSOR PROTEIN"/>
    <property type="match status" value="1"/>
</dbReference>
<name>A0A317PG00_9HYPH</name>